<evidence type="ECO:0000259" key="2">
    <source>
        <dbReference type="PROSITE" id="PS50943"/>
    </source>
</evidence>
<sequence length="148" mass="16273">MEDFKTRLKGERKRLGLNQDKFAQLGGVTRDTQLNYENGSRKPDSDYLQRLSDAGIDVLFLFTGKLSVGSLSDDEEELLDGYRKLDLRAKARVLGVVEGASDADTPPSAPKNRSNITIHGGVGQQIHGETFKKVVGPRMVKAPSKKKS</sequence>
<accession>A0ABU1PGR7</accession>
<name>A0ABU1PGR7_9BURK</name>
<feature type="domain" description="HTH cro/C1-type" evidence="2">
    <location>
        <begin position="8"/>
        <end position="61"/>
    </location>
</feature>
<dbReference type="CDD" id="cd00093">
    <property type="entry name" value="HTH_XRE"/>
    <property type="match status" value="1"/>
</dbReference>
<evidence type="ECO:0000313" key="4">
    <source>
        <dbReference type="Proteomes" id="UP001260715"/>
    </source>
</evidence>
<organism evidence="3 4">
    <name type="scientific">Herbaspirillum frisingense</name>
    <dbReference type="NCBI Taxonomy" id="92645"/>
    <lineage>
        <taxon>Bacteria</taxon>
        <taxon>Pseudomonadati</taxon>
        <taxon>Pseudomonadota</taxon>
        <taxon>Betaproteobacteria</taxon>
        <taxon>Burkholderiales</taxon>
        <taxon>Oxalobacteraceae</taxon>
        <taxon>Herbaspirillum</taxon>
    </lineage>
</organism>
<dbReference type="EMBL" id="JAVDSJ010000003">
    <property type="protein sequence ID" value="MDR6584672.1"/>
    <property type="molecule type" value="Genomic_DNA"/>
</dbReference>
<dbReference type="SUPFAM" id="SSF47413">
    <property type="entry name" value="lambda repressor-like DNA-binding domains"/>
    <property type="match status" value="1"/>
</dbReference>
<dbReference type="PROSITE" id="PS50943">
    <property type="entry name" value="HTH_CROC1"/>
    <property type="match status" value="1"/>
</dbReference>
<reference evidence="3 4" key="1">
    <citation type="submission" date="2023-07" db="EMBL/GenBank/DDBJ databases">
        <title>Sorghum-associated microbial communities from plants grown in Nebraska, USA.</title>
        <authorList>
            <person name="Schachtman D."/>
        </authorList>
    </citation>
    <scope>NUCLEOTIDE SEQUENCE [LARGE SCALE GENOMIC DNA]</scope>
    <source>
        <strain evidence="3 4">596</strain>
    </source>
</reference>
<dbReference type="Proteomes" id="UP001260715">
    <property type="component" value="Unassembled WGS sequence"/>
</dbReference>
<keyword evidence="4" id="KW-1185">Reference proteome</keyword>
<comment type="caution">
    <text evidence="3">The sequence shown here is derived from an EMBL/GenBank/DDBJ whole genome shotgun (WGS) entry which is preliminary data.</text>
</comment>
<evidence type="ECO:0000256" key="1">
    <source>
        <dbReference type="SAM" id="MobiDB-lite"/>
    </source>
</evidence>
<proteinExistence type="predicted"/>
<dbReference type="RefSeq" id="WP_102663517.1">
    <property type="nucleotide sequence ID" value="NZ_JAVDSJ010000003.1"/>
</dbReference>
<dbReference type="SMART" id="SM00530">
    <property type="entry name" value="HTH_XRE"/>
    <property type="match status" value="1"/>
</dbReference>
<feature type="region of interest" description="Disordered" evidence="1">
    <location>
        <begin position="98"/>
        <end position="125"/>
    </location>
</feature>
<dbReference type="InterPro" id="IPR001387">
    <property type="entry name" value="Cro/C1-type_HTH"/>
</dbReference>
<dbReference type="Gene3D" id="1.10.260.40">
    <property type="entry name" value="lambda repressor-like DNA-binding domains"/>
    <property type="match status" value="1"/>
</dbReference>
<evidence type="ECO:0000313" key="3">
    <source>
        <dbReference type="EMBL" id="MDR6584672.1"/>
    </source>
</evidence>
<gene>
    <name evidence="3" type="ORF">J2W50_002882</name>
</gene>
<dbReference type="InterPro" id="IPR010982">
    <property type="entry name" value="Lambda_DNA-bd_dom_sf"/>
</dbReference>
<dbReference type="Pfam" id="PF01381">
    <property type="entry name" value="HTH_3"/>
    <property type="match status" value="1"/>
</dbReference>
<protein>
    <submittedName>
        <fullName evidence="3">Transcriptional regulator with XRE-family HTH domain</fullName>
    </submittedName>
</protein>